<feature type="region of interest" description="Disordered" evidence="1">
    <location>
        <begin position="402"/>
        <end position="425"/>
    </location>
</feature>
<feature type="compositionally biased region" description="Pro residues" evidence="1">
    <location>
        <begin position="406"/>
        <end position="425"/>
    </location>
</feature>
<reference evidence="2 3" key="1">
    <citation type="submission" date="2023-02" db="EMBL/GenBank/DDBJ databases">
        <title>Genome sequence of Sphingomonas naphthae.</title>
        <authorList>
            <person name="Kim S."/>
            <person name="Heo J."/>
            <person name="Kwon S.-W."/>
        </authorList>
    </citation>
    <scope>NUCLEOTIDE SEQUENCE [LARGE SCALE GENOMIC DNA]</scope>
    <source>
        <strain evidence="2 3">KACC 18716</strain>
    </source>
</reference>
<accession>A0ABY7TPQ1</accession>
<name>A0ABY7TPQ1_9SPHN</name>
<evidence type="ECO:0000313" key="3">
    <source>
        <dbReference type="Proteomes" id="UP001220395"/>
    </source>
</evidence>
<keyword evidence="3" id="KW-1185">Reference proteome</keyword>
<dbReference type="RefSeq" id="WP_273690865.1">
    <property type="nucleotide sequence ID" value="NZ_CP117411.1"/>
</dbReference>
<evidence type="ECO:0000256" key="1">
    <source>
        <dbReference type="SAM" id="MobiDB-lite"/>
    </source>
</evidence>
<organism evidence="2 3">
    <name type="scientific">Sphingomonas naphthae</name>
    <dbReference type="NCBI Taxonomy" id="1813468"/>
    <lineage>
        <taxon>Bacteria</taxon>
        <taxon>Pseudomonadati</taxon>
        <taxon>Pseudomonadota</taxon>
        <taxon>Alphaproteobacteria</taxon>
        <taxon>Sphingomonadales</taxon>
        <taxon>Sphingomonadaceae</taxon>
        <taxon>Sphingomonas</taxon>
    </lineage>
</organism>
<evidence type="ECO:0000313" key="2">
    <source>
        <dbReference type="EMBL" id="WCT75211.1"/>
    </source>
</evidence>
<proteinExistence type="predicted"/>
<gene>
    <name evidence="2" type="ORF">PQ455_08325</name>
</gene>
<sequence>MIAAFRPARPFPKALGAAIVGGLLLAGGAVVVAQLERAERGVAPIDSSANFEVGGVEVDVSGPNADAARNAGWRLAQRKAWKLLWARANGQPATAAPGLPDSTLDAIVAGIEVEDEHITPRRYVARLGVLFDRARAGQLLGNNGGVRRSAPMLVIPVMWSGGTGQSFETRTEWQRAWARFRSGGSPIDYIRPVGNGADPLLLNASQVGRPGRGQWRALLDQYGAADMVMPVVRLTRSFPGGPVIGQFYALHGPDAKLVGAFRLFAPSSDGLAKMLDDGVRRIDALYGDALRGGGLQPDASLTIEEDVADDLMAGSMAEDVMTDTSIAAPPSILSVQVDTPDATAAAAAEQTIRSIGGVTSASTSSLALGGVSMIRVTYAGDPTAFRAALQTRLNVRAVNVEQAGGPPRPAPIPLPPPPAAGIPPR</sequence>
<dbReference type="EMBL" id="CP117411">
    <property type="protein sequence ID" value="WCT75211.1"/>
    <property type="molecule type" value="Genomic_DNA"/>
</dbReference>
<protein>
    <submittedName>
        <fullName evidence="2">Heavy-metal-associated domain-containing protein</fullName>
    </submittedName>
</protein>
<dbReference type="Proteomes" id="UP001220395">
    <property type="component" value="Chromosome"/>
</dbReference>